<comment type="caution">
    <text evidence="1">The sequence shown here is derived from an EMBL/GenBank/DDBJ whole genome shotgun (WGS) entry which is preliminary data.</text>
</comment>
<proteinExistence type="predicted"/>
<evidence type="ECO:0000313" key="1">
    <source>
        <dbReference type="EMBL" id="RVW30411.1"/>
    </source>
</evidence>
<evidence type="ECO:0000313" key="2">
    <source>
        <dbReference type="Proteomes" id="UP000288805"/>
    </source>
</evidence>
<protein>
    <submittedName>
        <fullName evidence="1">Uncharacterized protein</fullName>
    </submittedName>
</protein>
<sequence>MLRTNRCLTAGKTSLYCDCGSKKESQWESKKLLLDRGLHGAGRRLLRLLLWNRHSGGEVDEGEGVE</sequence>
<dbReference type="EMBL" id="QGNW01001798">
    <property type="protein sequence ID" value="RVW30411.1"/>
    <property type="molecule type" value="Genomic_DNA"/>
</dbReference>
<dbReference type="Proteomes" id="UP000288805">
    <property type="component" value="Unassembled WGS sequence"/>
</dbReference>
<accession>A0A438D4Q0</accession>
<reference evidence="1 2" key="1">
    <citation type="journal article" date="2018" name="PLoS Genet.">
        <title>Population sequencing reveals clonal diversity and ancestral inbreeding in the grapevine cultivar Chardonnay.</title>
        <authorList>
            <person name="Roach M.J."/>
            <person name="Johnson D.L."/>
            <person name="Bohlmann J."/>
            <person name="van Vuuren H.J."/>
            <person name="Jones S.J."/>
            <person name="Pretorius I.S."/>
            <person name="Schmidt S.A."/>
            <person name="Borneman A.R."/>
        </authorList>
    </citation>
    <scope>NUCLEOTIDE SEQUENCE [LARGE SCALE GENOMIC DNA]</scope>
    <source>
        <strain evidence="2">cv. Chardonnay</strain>
        <tissue evidence="1">Leaf</tissue>
    </source>
</reference>
<gene>
    <name evidence="1" type="ORF">CK203_088877</name>
</gene>
<name>A0A438D4Q0_VITVI</name>
<organism evidence="1 2">
    <name type="scientific">Vitis vinifera</name>
    <name type="common">Grape</name>
    <dbReference type="NCBI Taxonomy" id="29760"/>
    <lineage>
        <taxon>Eukaryota</taxon>
        <taxon>Viridiplantae</taxon>
        <taxon>Streptophyta</taxon>
        <taxon>Embryophyta</taxon>
        <taxon>Tracheophyta</taxon>
        <taxon>Spermatophyta</taxon>
        <taxon>Magnoliopsida</taxon>
        <taxon>eudicotyledons</taxon>
        <taxon>Gunneridae</taxon>
        <taxon>Pentapetalae</taxon>
        <taxon>rosids</taxon>
        <taxon>Vitales</taxon>
        <taxon>Vitaceae</taxon>
        <taxon>Viteae</taxon>
        <taxon>Vitis</taxon>
    </lineage>
</organism>
<dbReference type="AlphaFoldDB" id="A0A438D4Q0"/>